<evidence type="ECO:0000313" key="8">
    <source>
        <dbReference type="Proteomes" id="UP000061569"/>
    </source>
</evidence>
<evidence type="ECO:0000313" key="7">
    <source>
        <dbReference type="EMBL" id="ALN56362.1"/>
    </source>
</evidence>
<evidence type="ECO:0000256" key="5">
    <source>
        <dbReference type="ARBA" id="ARBA00022989"/>
    </source>
</evidence>
<dbReference type="EMBL" id="CP013140">
    <property type="protein sequence ID" value="ALN56362.1"/>
    <property type="molecule type" value="Genomic_DNA"/>
</dbReference>
<keyword evidence="2" id="KW-0813">Transport</keyword>
<dbReference type="RefSeq" id="WP_057946457.1">
    <property type="nucleotide sequence ID" value="NZ_CP067396.1"/>
</dbReference>
<dbReference type="PROSITE" id="PS51202">
    <property type="entry name" value="RCK_C"/>
    <property type="match status" value="2"/>
</dbReference>
<reference evidence="7 8" key="1">
    <citation type="submission" date="2015-11" db="EMBL/GenBank/DDBJ databases">
        <title>Genome sequences of Lysobacter enzymogenes strain C3 and Lysobacter antibioticus ATCC 29479.</title>
        <authorList>
            <person name="Kobayashi D.Y."/>
        </authorList>
    </citation>
    <scope>NUCLEOTIDE SEQUENCE [LARGE SCALE GENOMIC DNA]</scope>
    <source>
        <strain evidence="7 8">C3</strain>
    </source>
</reference>
<name>A0A0S2DCY2_LYSEN</name>
<gene>
    <name evidence="7" type="ORF">GLE_1004</name>
</gene>
<dbReference type="STRING" id="69.GLE_1004"/>
<evidence type="ECO:0000256" key="6">
    <source>
        <dbReference type="ARBA" id="ARBA00023136"/>
    </source>
</evidence>
<dbReference type="Gene3D" id="3.30.70.1450">
    <property type="entry name" value="Regulator of K+ conductance, C-terminal domain"/>
    <property type="match status" value="2"/>
</dbReference>
<keyword evidence="4" id="KW-0677">Repeat</keyword>
<dbReference type="GO" id="GO:0008324">
    <property type="term" value="F:monoatomic cation transmembrane transporter activity"/>
    <property type="evidence" value="ECO:0007669"/>
    <property type="project" value="InterPro"/>
</dbReference>
<evidence type="ECO:0000256" key="2">
    <source>
        <dbReference type="ARBA" id="ARBA00022448"/>
    </source>
</evidence>
<dbReference type="InterPro" id="IPR051679">
    <property type="entry name" value="DASS-Related_Transporters"/>
</dbReference>
<organism evidence="7 8">
    <name type="scientific">Lysobacter enzymogenes</name>
    <dbReference type="NCBI Taxonomy" id="69"/>
    <lineage>
        <taxon>Bacteria</taxon>
        <taxon>Pseudomonadati</taxon>
        <taxon>Pseudomonadota</taxon>
        <taxon>Gammaproteobacteria</taxon>
        <taxon>Lysobacterales</taxon>
        <taxon>Lysobacteraceae</taxon>
        <taxon>Lysobacter</taxon>
    </lineage>
</organism>
<dbReference type="AlphaFoldDB" id="A0A0S2DCY2"/>
<dbReference type="InterPro" id="IPR004680">
    <property type="entry name" value="Cit_transptr-like_dom"/>
</dbReference>
<proteinExistence type="predicted"/>
<protein>
    <submittedName>
        <fullName evidence="7">Citrate transporter</fullName>
    </submittedName>
</protein>
<dbReference type="KEGG" id="lez:GLE_1004"/>
<comment type="subcellular location">
    <subcellularLocation>
        <location evidence="1">Membrane</location>
        <topology evidence="1">Multi-pass membrane protein</topology>
    </subcellularLocation>
</comment>
<dbReference type="PANTHER" id="PTHR43652:SF2">
    <property type="entry name" value="BASIC AMINO ACID ANTIPORTER YFCC-RELATED"/>
    <property type="match status" value="1"/>
</dbReference>
<keyword evidence="6" id="KW-0472">Membrane</keyword>
<dbReference type="GO" id="GO:0006813">
    <property type="term" value="P:potassium ion transport"/>
    <property type="evidence" value="ECO:0007669"/>
    <property type="project" value="InterPro"/>
</dbReference>
<dbReference type="PANTHER" id="PTHR43652">
    <property type="entry name" value="BASIC AMINO ACID ANTIPORTER YFCC-RELATED"/>
    <property type="match status" value="1"/>
</dbReference>
<evidence type="ECO:0000256" key="3">
    <source>
        <dbReference type="ARBA" id="ARBA00022692"/>
    </source>
</evidence>
<sequence length="615" mass="64999">MDTSLALTTDMMLVLGLVVFTMAMFLFERVRADVVALVVLVLLGLSGLVEPDELFNGFSGNAVISIIATMILGAGLDRTGALNRLAGWLLRRAHGVEQRLLLLTTAVAGLNSSFMQNPSVMALYMPVAARLSSRTGLSLPRLLLPIAAAIVMGGALTMVGNSPLILLNDLLLNANSNLPSGAATIEPLKMFAPLPIGIALLAASLAYFHFFGDKLLKDDSDKGATPARTQSYFAKAYGIDGDVYELTVTADSPLVGMSLGEAETLRGAPLLLALKSDNDSRLAPPADTRIWVGSVLGAMGPKQQVADFAQNHFLRLSSRLRNFADLFNPSRAGISEAVVPATSAYIGKTAGDLHLRKQSGLSLLAINRDKTVLRDNVRAVPMRAGDMLVFHSIWTDLASAAASKDLVVVTDYPKGEQRPHKLKIALAIFAVAMLLALSSRLPVSIALMTGVVGMLITGVLNIDEAYSAINWKTVFLMACLIPLGWAMDSSGAAAWIAGHSIERLPHGTPVWVLEILVGLLTTAFSLVISHVGATIVVVPLAVNLALAAGGNPTAFALIVALSASNNFMTASNPVISMITGPAGYSGKELWKIGGPLSLIYTVVTVLMINVLFWGK</sequence>
<evidence type="ECO:0000256" key="1">
    <source>
        <dbReference type="ARBA" id="ARBA00004141"/>
    </source>
</evidence>
<dbReference type="InterPro" id="IPR006037">
    <property type="entry name" value="RCK_C"/>
</dbReference>
<evidence type="ECO:0000256" key="4">
    <source>
        <dbReference type="ARBA" id="ARBA00022737"/>
    </source>
</evidence>
<dbReference type="PATRIC" id="fig|69.6.peg.992"/>
<dbReference type="OrthoDB" id="9809303at2"/>
<dbReference type="Pfam" id="PF03600">
    <property type="entry name" value="CitMHS"/>
    <property type="match status" value="1"/>
</dbReference>
<dbReference type="InterPro" id="IPR036721">
    <property type="entry name" value="RCK_C_sf"/>
</dbReference>
<accession>A0A0S2DCY2</accession>
<keyword evidence="5" id="KW-1133">Transmembrane helix</keyword>
<dbReference type="Proteomes" id="UP000061569">
    <property type="component" value="Chromosome"/>
</dbReference>
<keyword evidence="3" id="KW-0812">Transmembrane</keyword>
<dbReference type="GO" id="GO:0005886">
    <property type="term" value="C:plasma membrane"/>
    <property type="evidence" value="ECO:0007669"/>
    <property type="project" value="TreeGrafter"/>
</dbReference>
<dbReference type="SUPFAM" id="SSF116726">
    <property type="entry name" value="TrkA C-terminal domain-like"/>
    <property type="match status" value="2"/>
</dbReference>